<proteinExistence type="predicted"/>
<dbReference type="SMART" id="SM00507">
    <property type="entry name" value="HNHc"/>
    <property type="match status" value="1"/>
</dbReference>
<dbReference type="Gene3D" id="1.10.30.50">
    <property type="match status" value="1"/>
</dbReference>
<dbReference type="EMBL" id="CP006734">
    <property type="protein sequence ID" value="AGW41722.1"/>
    <property type="molecule type" value="Genomic_DNA"/>
</dbReference>
<sequence length="138" mass="15021">MIPATVKKAVLTRDGGVCVLASFGCLGEATACDHRIGRGMGGGRGLDVPVNLVAACVLCNGLKEDDTQFQRECARRGLKIRRTQTTTQDLENAARIPVQYPDGTWWTLTGTTKRPLRADEANTLITRHGLDQNRRKAS</sequence>
<dbReference type="EMBL" id="CP006734">
    <property type="protein sequence ID" value="AGW42245.1"/>
    <property type="molecule type" value="Genomic_DNA"/>
</dbReference>
<dbReference type="eggNOG" id="COG1403">
    <property type="taxonomic scope" value="Bacteria"/>
</dbReference>
<dbReference type="STRING" id="1389489.O159_16770"/>
<dbReference type="KEGG" id="lxy:O159_22820"/>
<dbReference type="OrthoDB" id="5124189at2"/>
<name>U3PA55_LEIXC</name>
<evidence type="ECO:0000259" key="1">
    <source>
        <dbReference type="SMART" id="SM00507"/>
    </source>
</evidence>
<protein>
    <recommendedName>
        <fullName evidence="1">HNH nuclease domain-containing protein</fullName>
    </recommendedName>
</protein>
<dbReference type="PROSITE" id="PS51257">
    <property type="entry name" value="PROKAR_LIPOPROTEIN"/>
    <property type="match status" value="1"/>
</dbReference>
<organism evidence="2 4">
    <name type="scientific">Leifsonia xyli subsp. cynodontis DSM 46306</name>
    <dbReference type="NCBI Taxonomy" id="1389489"/>
    <lineage>
        <taxon>Bacteria</taxon>
        <taxon>Bacillati</taxon>
        <taxon>Actinomycetota</taxon>
        <taxon>Actinomycetes</taxon>
        <taxon>Micrococcales</taxon>
        <taxon>Microbacteriaceae</taxon>
        <taxon>Leifsonia</taxon>
    </lineage>
</organism>
<dbReference type="PATRIC" id="fig|1389489.3.peg.1616"/>
<dbReference type="InterPro" id="IPR003615">
    <property type="entry name" value="HNH_nuc"/>
</dbReference>
<dbReference type="AlphaFoldDB" id="U3PA55"/>
<evidence type="ECO:0000313" key="2">
    <source>
        <dbReference type="EMBL" id="AGW41722.1"/>
    </source>
</evidence>
<evidence type="ECO:0000313" key="4">
    <source>
        <dbReference type="Proteomes" id="UP000016743"/>
    </source>
</evidence>
<keyword evidence="4" id="KW-1185">Reference proteome</keyword>
<dbReference type="HOGENOM" id="CLU_1852704_0_0_11"/>
<reference evidence="2 4" key="1">
    <citation type="journal article" date="2013" name="Genome Announc.">
        <title>Complete Genome Sequence of Leifsonia xyli subsp. cynodontis Strain DSM46306, a Gram-Positive Bacterial Pathogen of Grasses.</title>
        <authorList>
            <person name="Monteiro-Vitorello C.B."/>
            <person name="Zerillo M.M."/>
            <person name="Van Sluys M.A."/>
            <person name="Camargo L.E."/>
            <person name="Kitajima J.P."/>
        </authorList>
    </citation>
    <scope>NUCLEOTIDE SEQUENCE [LARGE SCALE GENOMIC DNA]</scope>
    <source>
        <strain evidence="2 4">DSM 46306</strain>
    </source>
</reference>
<accession>U3PA55</accession>
<dbReference type="KEGG" id="lxy:O159_16770"/>
<dbReference type="Proteomes" id="UP000016743">
    <property type="component" value="Chromosome"/>
</dbReference>
<dbReference type="RefSeq" id="WP_021755188.1">
    <property type="nucleotide sequence ID" value="NC_022438.1"/>
</dbReference>
<feature type="domain" description="HNH nuclease" evidence="1">
    <location>
        <begin position="5"/>
        <end position="61"/>
    </location>
</feature>
<evidence type="ECO:0000313" key="3">
    <source>
        <dbReference type="EMBL" id="AGW42245.1"/>
    </source>
</evidence>
<gene>
    <name evidence="2" type="ORF">O159_16770</name>
    <name evidence="3" type="ORF">O159_22820</name>
</gene>